<dbReference type="RefSeq" id="WP_262068172.1">
    <property type="nucleotide sequence ID" value="NZ_JAMXOC010000002.1"/>
</dbReference>
<evidence type="ECO:0000259" key="8">
    <source>
        <dbReference type="PROSITE" id="PS50043"/>
    </source>
</evidence>
<dbReference type="InterPro" id="IPR039420">
    <property type="entry name" value="WalR-like"/>
</dbReference>
<feature type="domain" description="Response regulatory" evidence="9">
    <location>
        <begin position="2"/>
        <end position="118"/>
    </location>
</feature>
<dbReference type="PROSITE" id="PS50043">
    <property type="entry name" value="HTH_LUXR_2"/>
    <property type="match status" value="1"/>
</dbReference>
<dbReference type="SUPFAM" id="SSF52172">
    <property type="entry name" value="CheY-like"/>
    <property type="match status" value="1"/>
</dbReference>
<reference evidence="10 11" key="1">
    <citation type="journal article" date="2022" name="Genome Biol. Evol.">
        <title>Host diet, physiology and behaviors set the stage for Lachnospiraceae cladogenesis.</title>
        <authorList>
            <person name="Vera-Ponce De Leon A."/>
            <person name="Schneider M."/>
            <person name="Jahnes B.C."/>
            <person name="Sadowski V."/>
            <person name="Camuy-Velez L.A."/>
            <person name="Duan J."/>
            <person name="Sabree Z.L."/>
        </authorList>
    </citation>
    <scope>NUCLEOTIDE SEQUENCE [LARGE SCALE GENOMIC DNA]</scope>
    <source>
        <strain evidence="10 11">PAL227</strain>
    </source>
</reference>
<dbReference type="Gene3D" id="3.40.50.2300">
    <property type="match status" value="1"/>
</dbReference>
<dbReference type="Pfam" id="PF00072">
    <property type="entry name" value="Response_reg"/>
    <property type="match status" value="1"/>
</dbReference>
<dbReference type="PROSITE" id="PS50110">
    <property type="entry name" value="RESPONSE_REGULATORY"/>
    <property type="match status" value="1"/>
</dbReference>
<dbReference type="InterPro" id="IPR001789">
    <property type="entry name" value="Sig_transdc_resp-reg_receiver"/>
</dbReference>
<dbReference type="SMART" id="SM00448">
    <property type="entry name" value="REC"/>
    <property type="match status" value="1"/>
</dbReference>
<dbReference type="Pfam" id="PF00196">
    <property type="entry name" value="GerE"/>
    <property type="match status" value="1"/>
</dbReference>
<dbReference type="PRINTS" id="PR00038">
    <property type="entry name" value="HTHLUXR"/>
</dbReference>
<dbReference type="PANTHER" id="PTHR43214:SF40">
    <property type="entry name" value="TRANSCRIPTIONAL REGULATORY PROTEIN LNRK"/>
    <property type="match status" value="1"/>
</dbReference>
<accession>A0ABT1EF10</accession>
<evidence type="ECO:0000259" key="9">
    <source>
        <dbReference type="PROSITE" id="PS50110"/>
    </source>
</evidence>
<dbReference type="PROSITE" id="PS00622">
    <property type="entry name" value="HTH_LUXR_1"/>
    <property type="match status" value="1"/>
</dbReference>
<evidence type="ECO:0000256" key="5">
    <source>
        <dbReference type="ARBA" id="ARBA00023163"/>
    </source>
</evidence>
<sequence>MKILIIDDDKLVSGALSTIIGAAEDTSVVATGSSGEAAIALYDETAPDVVLMDIRMGEMTGIEAAKRILEKDKEAKILFLTTFTDGEYVTEAITCGAKGYILKQDYENIVPALRAVYLGQTVFGSDIVKSLPELLKGGKNYDYGAKGISERELEVLELVSEGQSNKEIAESLYLSEGTVRNYISSLLDKLELRDRTQLAVFYLKNS</sequence>
<feature type="modified residue" description="4-aspartylphosphate" evidence="7">
    <location>
        <position position="53"/>
    </location>
</feature>
<proteinExistence type="predicted"/>
<evidence type="ECO:0000256" key="1">
    <source>
        <dbReference type="ARBA" id="ARBA00018672"/>
    </source>
</evidence>
<dbReference type="InterPro" id="IPR000792">
    <property type="entry name" value="Tscrpt_reg_LuxR_C"/>
</dbReference>
<dbReference type="PANTHER" id="PTHR43214">
    <property type="entry name" value="TWO-COMPONENT RESPONSE REGULATOR"/>
    <property type="match status" value="1"/>
</dbReference>
<evidence type="ECO:0000313" key="11">
    <source>
        <dbReference type="Proteomes" id="UP001523565"/>
    </source>
</evidence>
<organism evidence="10 11">
    <name type="scientific">Ohessyouella blattaphilus</name>
    <dbReference type="NCBI Taxonomy" id="2949333"/>
    <lineage>
        <taxon>Bacteria</taxon>
        <taxon>Bacillati</taxon>
        <taxon>Bacillota</taxon>
        <taxon>Clostridia</taxon>
        <taxon>Lachnospirales</taxon>
        <taxon>Lachnospiraceae</taxon>
        <taxon>Ohessyouella</taxon>
    </lineage>
</organism>
<keyword evidence="2 7" id="KW-0597">Phosphoprotein</keyword>
<comment type="caution">
    <text evidence="10">The sequence shown here is derived from an EMBL/GenBank/DDBJ whole genome shotgun (WGS) entry which is preliminary data.</text>
</comment>
<dbReference type="CDD" id="cd06170">
    <property type="entry name" value="LuxR_C_like"/>
    <property type="match status" value="1"/>
</dbReference>
<evidence type="ECO:0000256" key="3">
    <source>
        <dbReference type="ARBA" id="ARBA00023015"/>
    </source>
</evidence>
<dbReference type="SUPFAM" id="SSF46894">
    <property type="entry name" value="C-terminal effector domain of the bipartite response regulators"/>
    <property type="match status" value="1"/>
</dbReference>
<dbReference type="Proteomes" id="UP001523565">
    <property type="component" value="Unassembled WGS sequence"/>
</dbReference>
<name>A0ABT1EF10_9FIRM</name>
<evidence type="ECO:0000256" key="7">
    <source>
        <dbReference type="PROSITE-ProRule" id="PRU00169"/>
    </source>
</evidence>
<dbReference type="SMART" id="SM00421">
    <property type="entry name" value="HTH_LUXR"/>
    <property type="match status" value="1"/>
</dbReference>
<keyword evidence="11" id="KW-1185">Reference proteome</keyword>
<feature type="domain" description="HTH luxR-type" evidence="8">
    <location>
        <begin position="141"/>
        <end position="206"/>
    </location>
</feature>
<keyword evidence="4" id="KW-0238">DNA-binding</keyword>
<protein>
    <recommendedName>
        <fullName evidence="1">Stage 0 sporulation protein A homolog</fullName>
    </recommendedName>
</protein>
<keyword evidence="5" id="KW-0804">Transcription</keyword>
<keyword evidence="3" id="KW-0805">Transcription regulation</keyword>
<comment type="function">
    <text evidence="6">May play the central regulatory role in sporulation. It may be an element of the effector pathway responsible for the activation of sporulation genes in response to nutritional stress. Spo0A may act in concert with spo0H (a sigma factor) to control the expression of some genes that are critical to the sporulation process.</text>
</comment>
<evidence type="ECO:0000256" key="6">
    <source>
        <dbReference type="ARBA" id="ARBA00024867"/>
    </source>
</evidence>
<gene>
    <name evidence="10" type="ORF">NK118_03285</name>
</gene>
<evidence type="ECO:0000256" key="2">
    <source>
        <dbReference type="ARBA" id="ARBA00022553"/>
    </source>
</evidence>
<evidence type="ECO:0000313" key="10">
    <source>
        <dbReference type="EMBL" id="MCP1109270.1"/>
    </source>
</evidence>
<dbReference type="CDD" id="cd17535">
    <property type="entry name" value="REC_NarL-like"/>
    <property type="match status" value="1"/>
</dbReference>
<dbReference type="InterPro" id="IPR016032">
    <property type="entry name" value="Sig_transdc_resp-reg_C-effctor"/>
</dbReference>
<dbReference type="InterPro" id="IPR011006">
    <property type="entry name" value="CheY-like_superfamily"/>
</dbReference>
<dbReference type="EMBL" id="JAMZFV010000002">
    <property type="protein sequence ID" value="MCP1109270.1"/>
    <property type="molecule type" value="Genomic_DNA"/>
</dbReference>
<evidence type="ECO:0000256" key="4">
    <source>
        <dbReference type="ARBA" id="ARBA00023125"/>
    </source>
</evidence>
<dbReference type="InterPro" id="IPR058245">
    <property type="entry name" value="NreC/VraR/RcsB-like_REC"/>
</dbReference>